<organism evidence="3 4">
    <name type="scientific">Actinacidiphila bryophytorum</name>
    <dbReference type="NCBI Taxonomy" id="1436133"/>
    <lineage>
        <taxon>Bacteria</taxon>
        <taxon>Bacillati</taxon>
        <taxon>Actinomycetota</taxon>
        <taxon>Actinomycetes</taxon>
        <taxon>Kitasatosporales</taxon>
        <taxon>Streptomycetaceae</taxon>
        <taxon>Actinacidiphila</taxon>
    </lineage>
</organism>
<gene>
    <name evidence="3" type="ORF">SBRY_80166</name>
</gene>
<protein>
    <recommendedName>
        <fullName evidence="2">DUF397 domain-containing protein</fullName>
    </recommendedName>
</protein>
<dbReference type="AlphaFoldDB" id="A0A9W4H813"/>
<sequence length="102" mass="10460">MQTAGVIIGLGTERGLMAGHGQHEDGREDPAVADGRGTSAVAWQKSSYSNHQSACVEVGGIGRETVGFRDSKDPEGAVLIFGRDAARAFVAAVAAGEFTGGR</sequence>
<dbReference type="EMBL" id="CAJVAX010000022">
    <property type="protein sequence ID" value="CAG7657068.1"/>
    <property type="molecule type" value="Genomic_DNA"/>
</dbReference>
<evidence type="ECO:0000256" key="1">
    <source>
        <dbReference type="SAM" id="MobiDB-lite"/>
    </source>
</evidence>
<feature type="region of interest" description="Disordered" evidence="1">
    <location>
        <begin position="16"/>
        <end position="38"/>
    </location>
</feature>
<dbReference type="InterPro" id="IPR007278">
    <property type="entry name" value="DUF397"/>
</dbReference>
<feature type="domain" description="DUF397" evidence="2">
    <location>
        <begin position="42"/>
        <end position="93"/>
    </location>
</feature>
<feature type="compositionally biased region" description="Basic and acidic residues" evidence="1">
    <location>
        <begin position="21"/>
        <end position="30"/>
    </location>
</feature>
<dbReference type="Proteomes" id="UP001153328">
    <property type="component" value="Unassembled WGS sequence"/>
</dbReference>
<accession>A0A9W4H813</accession>
<evidence type="ECO:0000313" key="4">
    <source>
        <dbReference type="Proteomes" id="UP001153328"/>
    </source>
</evidence>
<evidence type="ECO:0000259" key="2">
    <source>
        <dbReference type="Pfam" id="PF04149"/>
    </source>
</evidence>
<evidence type="ECO:0000313" key="3">
    <source>
        <dbReference type="EMBL" id="CAG7657068.1"/>
    </source>
</evidence>
<proteinExistence type="predicted"/>
<comment type="caution">
    <text evidence="3">The sequence shown here is derived from an EMBL/GenBank/DDBJ whole genome shotgun (WGS) entry which is preliminary data.</text>
</comment>
<reference evidence="3" key="1">
    <citation type="submission" date="2021-06" db="EMBL/GenBank/DDBJ databases">
        <authorList>
            <person name="Arsene-Ploetze F."/>
        </authorList>
    </citation>
    <scope>NUCLEOTIDE SEQUENCE</scope>
    <source>
        <strain evidence="3">SBRY1</strain>
    </source>
</reference>
<keyword evidence="4" id="KW-1185">Reference proteome</keyword>
<name>A0A9W4H813_9ACTN</name>
<dbReference type="Pfam" id="PF04149">
    <property type="entry name" value="DUF397"/>
    <property type="match status" value="1"/>
</dbReference>